<organism evidence="1 2">
    <name type="scientific">Puccinia sorghi</name>
    <dbReference type="NCBI Taxonomy" id="27349"/>
    <lineage>
        <taxon>Eukaryota</taxon>
        <taxon>Fungi</taxon>
        <taxon>Dikarya</taxon>
        <taxon>Basidiomycota</taxon>
        <taxon>Pucciniomycotina</taxon>
        <taxon>Pucciniomycetes</taxon>
        <taxon>Pucciniales</taxon>
        <taxon>Pucciniaceae</taxon>
        <taxon>Puccinia</taxon>
    </lineage>
</organism>
<dbReference type="AlphaFoldDB" id="A0A0L6VTP0"/>
<dbReference type="Proteomes" id="UP000037035">
    <property type="component" value="Unassembled WGS sequence"/>
</dbReference>
<gene>
    <name evidence="1" type="ORF">VP01_10691g1</name>
</gene>
<accession>A0A0L6VTP0</accession>
<sequence>MMRYSSGKRSSIFLLPNMQPIELDAKSAIEKLHEVGINRDVDIIAYEIMKKLPKTLEYNGISTSITHSGSAVTPELVLDHLLSLFTNPSRKCSNDAHNTLANHPSSRCWKMYPHLCPPSKSAKPKEGHSEHSISSFFSSLPPVLPCFILDSGSTAHMTENTNIFITLNPSEV</sequence>
<keyword evidence="2" id="KW-1185">Reference proteome</keyword>
<dbReference type="EMBL" id="LAVV01000767">
    <property type="protein sequence ID" value="KNZ64084.1"/>
    <property type="molecule type" value="Genomic_DNA"/>
</dbReference>
<reference evidence="1 2" key="1">
    <citation type="submission" date="2015-08" db="EMBL/GenBank/DDBJ databases">
        <title>Next Generation Sequencing and Analysis of the Genome of Puccinia sorghi L Schw, the Causal Agent of Maize Common Rust.</title>
        <authorList>
            <person name="Rochi L."/>
            <person name="Burguener G."/>
            <person name="Darino M."/>
            <person name="Turjanski A."/>
            <person name="Kreff E."/>
            <person name="Dieguez M.J."/>
            <person name="Sacco F."/>
        </authorList>
    </citation>
    <scope>NUCLEOTIDE SEQUENCE [LARGE SCALE GENOMIC DNA]</scope>
    <source>
        <strain evidence="1 2">RO10H11247</strain>
    </source>
</reference>
<evidence type="ECO:0000313" key="1">
    <source>
        <dbReference type="EMBL" id="KNZ64084.1"/>
    </source>
</evidence>
<dbReference type="VEuPathDB" id="FungiDB:VP01_10691g1"/>
<comment type="caution">
    <text evidence="1">The sequence shown here is derived from an EMBL/GenBank/DDBJ whole genome shotgun (WGS) entry which is preliminary data.</text>
</comment>
<protein>
    <submittedName>
        <fullName evidence="1">Uncharacterized protein</fullName>
    </submittedName>
</protein>
<proteinExistence type="predicted"/>
<evidence type="ECO:0000313" key="2">
    <source>
        <dbReference type="Proteomes" id="UP000037035"/>
    </source>
</evidence>
<name>A0A0L6VTP0_9BASI</name>